<sequence>MVSYTKYVGVIALLMLLLVPCGSYAENLELTGRISKVERPLRRMELNQGEGIIFPVLWNEETIFLDGKDGAVSPAVFFDLYSSRPIWLSAIDDGENLLAQKIAVSLEIQ</sequence>
<dbReference type="STRING" id="561720.SAMN06275492_10111"/>
<name>A0A1X7I2U0_9BACT</name>
<reference evidence="2" key="1">
    <citation type="submission" date="2017-04" db="EMBL/GenBank/DDBJ databases">
        <authorList>
            <person name="Varghese N."/>
            <person name="Submissions S."/>
        </authorList>
    </citation>
    <scope>NUCLEOTIDE SEQUENCE [LARGE SCALE GENOMIC DNA]</scope>
    <source>
        <strain evidence="2">USBA 82</strain>
    </source>
</reference>
<protein>
    <submittedName>
        <fullName evidence="1">Uncharacterized protein</fullName>
    </submittedName>
</protein>
<dbReference type="AlphaFoldDB" id="A0A1X7I2U0"/>
<keyword evidence="2" id="KW-1185">Reference proteome</keyword>
<evidence type="ECO:0000313" key="1">
    <source>
        <dbReference type="EMBL" id="SMG08116.1"/>
    </source>
</evidence>
<accession>A0A1X7I2U0</accession>
<dbReference type="Proteomes" id="UP000193355">
    <property type="component" value="Unassembled WGS sequence"/>
</dbReference>
<dbReference type="EMBL" id="FXBB01000001">
    <property type="protein sequence ID" value="SMG08116.1"/>
    <property type="molecule type" value="Genomic_DNA"/>
</dbReference>
<evidence type="ECO:0000313" key="2">
    <source>
        <dbReference type="Proteomes" id="UP000193355"/>
    </source>
</evidence>
<gene>
    <name evidence="1" type="ORF">SAMN06275492_10111</name>
</gene>
<proteinExistence type="predicted"/>
<organism evidence="1 2">
    <name type="scientific">Dethiosulfovibrio salsuginis</name>
    <dbReference type="NCBI Taxonomy" id="561720"/>
    <lineage>
        <taxon>Bacteria</taxon>
        <taxon>Thermotogati</taxon>
        <taxon>Synergistota</taxon>
        <taxon>Synergistia</taxon>
        <taxon>Synergistales</taxon>
        <taxon>Dethiosulfovibrionaceae</taxon>
        <taxon>Dethiosulfovibrio</taxon>
    </lineage>
</organism>